<evidence type="ECO:0000256" key="2">
    <source>
        <dbReference type="SAM" id="Phobius"/>
    </source>
</evidence>
<keyword evidence="4" id="KW-1185">Reference proteome</keyword>
<feature type="transmembrane region" description="Helical" evidence="2">
    <location>
        <begin position="323"/>
        <end position="345"/>
    </location>
</feature>
<comment type="caution">
    <text evidence="3">The sequence shown here is derived from an EMBL/GenBank/DDBJ whole genome shotgun (WGS) entry which is preliminary data.</text>
</comment>
<accession>A0A540R432</accession>
<dbReference type="EMBL" id="VHIR01000025">
    <property type="protein sequence ID" value="TQE42505.1"/>
    <property type="molecule type" value="Genomic_DNA"/>
</dbReference>
<organism evidence="3 4">
    <name type="scientific">Corynebacterium phoceense</name>
    <dbReference type="NCBI Taxonomy" id="1686286"/>
    <lineage>
        <taxon>Bacteria</taxon>
        <taxon>Bacillati</taxon>
        <taxon>Actinomycetota</taxon>
        <taxon>Actinomycetes</taxon>
        <taxon>Mycobacteriales</taxon>
        <taxon>Corynebacteriaceae</taxon>
        <taxon>Corynebacterium</taxon>
    </lineage>
</organism>
<sequence length="356" mass="35664">MLAPLGESPVPAASAQIPEGMTPEAVQSMLATPVSVAAGQTTTVSLPVPVEASYSGGGWSVSASGGSATITAPAEGGQVSIPVSYQGYSGTITLVSTAPEKADVGGTGNGGNGEGGSDGAEGAGNDASVNGSGGEGTQGDNGAGGSEGGSGSAEGTNGGAAGDVTGGEADANLPVVPGEKPTRSAASPADASAAEHIYLESTIKDNVITAQMDVSQALDLYNRFKDMDRNSVTLRYIDADGNIIEGVQRDINTTARTVTLTYPEGQAPDNPFIMQLIREDGSGVVADVTLRDPHYASADHVTREQLEEEQAAHDSADSSNTKLIVAGVVIVVLIVALIAALVALARKRRSARSTTL</sequence>
<reference evidence="3 4" key="1">
    <citation type="submission" date="2019-06" db="EMBL/GenBank/DDBJ databases">
        <title>Draft genome of C. phoceense Strain 272.</title>
        <authorList>
            <person name="Pacheco L.G.C."/>
            <person name="Barberis C.M."/>
            <person name="Almuzara M.N."/>
            <person name="Traglia G.M."/>
            <person name="Santos C.S."/>
            <person name="Rocha D.J.P.G."/>
            <person name="Aguiar E.R.G.R."/>
            <person name="Vay C.A."/>
        </authorList>
    </citation>
    <scope>NUCLEOTIDE SEQUENCE [LARGE SCALE GENOMIC DNA]</scope>
    <source>
        <strain evidence="3 4">272</strain>
    </source>
</reference>
<feature type="region of interest" description="Disordered" evidence="1">
    <location>
        <begin position="100"/>
        <end position="189"/>
    </location>
</feature>
<feature type="compositionally biased region" description="Gly residues" evidence="1">
    <location>
        <begin position="131"/>
        <end position="165"/>
    </location>
</feature>
<gene>
    <name evidence="3" type="ORF">EJK80_12255</name>
</gene>
<name>A0A540R432_9CORY</name>
<dbReference type="AlphaFoldDB" id="A0A540R432"/>
<evidence type="ECO:0000256" key="1">
    <source>
        <dbReference type="SAM" id="MobiDB-lite"/>
    </source>
</evidence>
<keyword evidence="2" id="KW-1133">Transmembrane helix</keyword>
<keyword evidence="2" id="KW-0472">Membrane</keyword>
<protein>
    <submittedName>
        <fullName evidence="3">Uncharacterized protein</fullName>
    </submittedName>
</protein>
<evidence type="ECO:0000313" key="4">
    <source>
        <dbReference type="Proteomes" id="UP000318080"/>
    </source>
</evidence>
<proteinExistence type="predicted"/>
<dbReference type="STRING" id="1686286.GCA_900092335_01726"/>
<dbReference type="Proteomes" id="UP000318080">
    <property type="component" value="Unassembled WGS sequence"/>
</dbReference>
<feature type="compositionally biased region" description="Gly residues" evidence="1">
    <location>
        <begin position="105"/>
        <end position="122"/>
    </location>
</feature>
<evidence type="ECO:0000313" key="3">
    <source>
        <dbReference type="EMBL" id="TQE42505.1"/>
    </source>
</evidence>
<keyword evidence="2" id="KW-0812">Transmembrane</keyword>